<comment type="caution">
    <text evidence="1">The sequence shown here is derived from an EMBL/GenBank/DDBJ whole genome shotgun (WGS) entry which is preliminary data.</text>
</comment>
<protein>
    <submittedName>
        <fullName evidence="1">Uncharacterized protein</fullName>
    </submittedName>
</protein>
<sequence>MASLDAADIRSFHLPLPEIQLTTGRYWRDTPLRQHLLVVAEAKPYRVSRDRPRLPETHLTTGRYWRDTSYRQYIPEISWFSGNRGRSLRISDSDFRKLEFGKLSQ</sequence>
<dbReference type="EMBL" id="JAOYFB010000005">
    <property type="protein sequence ID" value="KAK4016805.1"/>
    <property type="molecule type" value="Genomic_DNA"/>
</dbReference>
<organism evidence="1 2">
    <name type="scientific">Daphnia magna</name>
    <dbReference type="NCBI Taxonomy" id="35525"/>
    <lineage>
        <taxon>Eukaryota</taxon>
        <taxon>Metazoa</taxon>
        <taxon>Ecdysozoa</taxon>
        <taxon>Arthropoda</taxon>
        <taxon>Crustacea</taxon>
        <taxon>Branchiopoda</taxon>
        <taxon>Diplostraca</taxon>
        <taxon>Cladocera</taxon>
        <taxon>Anomopoda</taxon>
        <taxon>Daphniidae</taxon>
        <taxon>Daphnia</taxon>
    </lineage>
</organism>
<keyword evidence="2" id="KW-1185">Reference proteome</keyword>
<reference evidence="1 2" key="1">
    <citation type="journal article" date="2023" name="Nucleic Acids Res.">
        <title>The hologenome of Daphnia magna reveals possible DNA methylation and microbiome-mediated evolution of the host genome.</title>
        <authorList>
            <person name="Chaturvedi A."/>
            <person name="Li X."/>
            <person name="Dhandapani V."/>
            <person name="Marshall H."/>
            <person name="Kissane S."/>
            <person name="Cuenca-Cambronero M."/>
            <person name="Asole G."/>
            <person name="Calvet F."/>
            <person name="Ruiz-Romero M."/>
            <person name="Marangio P."/>
            <person name="Guigo R."/>
            <person name="Rago D."/>
            <person name="Mirbahai L."/>
            <person name="Eastwood N."/>
            <person name="Colbourne J.K."/>
            <person name="Zhou J."/>
            <person name="Mallon E."/>
            <person name="Orsini L."/>
        </authorList>
    </citation>
    <scope>NUCLEOTIDE SEQUENCE [LARGE SCALE GENOMIC DNA]</scope>
    <source>
        <strain evidence="1">LRV0_1</strain>
    </source>
</reference>
<gene>
    <name evidence="1" type="ORF">OUZ56_031773</name>
</gene>
<dbReference type="Proteomes" id="UP001234178">
    <property type="component" value="Unassembled WGS sequence"/>
</dbReference>
<proteinExistence type="predicted"/>
<name>A0ABQ9ZV61_9CRUS</name>
<evidence type="ECO:0000313" key="1">
    <source>
        <dbReference type="EMBL" id="KAK4016805.1"/>
    </source>
</evidence>
<accession>A0ABQ9ZV61</accession>
<evidence type="ECO:0000313" key="2">
    <source>
        <dbReference type="Proteomes" id="UP001234178"/>
    </source>
</evidence>